<dbReference type="GeneID" id="27312603"/>
<feature type="compositionally biased region" description="Polar residues" evidence="1">
    <location>
        <begin position="296"/>
        <end position="308"/>
    </location>
</feature>
<feature type="compositionally biased region" description="Polar residues" evidence="1">
    <location>
        <begin position="590"/>
        <end position="603"/>
    </location>
</feature>
<dbReference type="OrthoDB" id="3929192at2759"/>
<feature type="region of interest" description="Disordered" evidence="1">
    <location>
        <begin position="227"/>
        <end position="250"/>
    </location>
</feature>
<evidence type="ECO:0000313" key="2">
    <source>
        <dbReference type="EMBL" id="KIW04340.1"/>
    </source>
</evidence>
<feature type="compositionally biased region" description="Polar residues" evidence="1">
    <location>
        <begin position="396"/>
        <end position="413"/>
    </location>
</feature>
<keyword evidence="3" id="KW-1185">Reference proteome</keyword>
<name>A0A0D2AD09_9PEZI</name>
<feature type="compositionally biased region" description="Polar residues" evidence="1">
    <location>
        <begin position="638"/>
        <end position="668"/>
    </location>
</feature>
<feature type="region of interest" description="Disordered" evidence="1">
    <location>
        <begin position="265"/>
        <end position="318"/>
    </location>
</feature>
<feature type="compositionally biased region" description="Polar residues" evidence="1">
    <location>
        <begin position="618"/>
        <end position="628"/>
    </location>
</feature>
<sequence>MDEPSIASAIDSLFKDTYTTLEQLQEHSDYLEPFSDSIVACHWAITNLETIHKSYAQYPYSTLAQDAFSLRNNLERFIASCHALTRFMSFLDMSTDAGCFIGGSKATSKRKQVRELQEEFWDHQRILSLALANAVYMTTLDMQKENAIPDPELDMILRLSQKRHTVYEKADKPGHDNKSQKPLENHVEKLEFETVLRKYFEHVARRAKREEHARRRQSAPILSQDTSVICYRGSSPKDQANDWRRNGSRRYSASNGRMLLTYGGSMEGSTYNEIYTRPPRRNSTASRASSHDGRSRTNSISSVQSVQNPGPMPQASPVLSTLNSREQSFNLPNRHSSPPIPLSTEDAIGRAWQDIVNATQTMSILEARAYTEGRLAGFDANTIADIRRAIGLPSAGSPTLSTNGTSKSMTDLPSLSPPWEATSVSASNESRSRSQGPNPQLSTSHSMPSINTVSNRSDSPPYASPPTRAMSEPVRAKGIKKGNLHRPVSNKRISGIRTEHARQLSTIVERPTTSRSRNESIKSRKSIFSTKKEQPPPLPEKPDMAAIGRKRSGGSGFSSDGSTLRAITPEEKRIIELDEVPEEIGPLPRIQNQKRATNSTISSKPLPLTPGDLVQPGSAATPSSSMKSRISRLLSPLSKRSNASLPSAISTPTLSSTQPGMRSHDTLSQMSKASLECLRKGGMNGSRSTLLVAYQEGPDQPFQIWLNALPYIEGRAGAKV</sequence>
<feature type="region of interest" description="Disordered" evidence="1">
    <location>
        <begin position="392"/>
        <end position="570"/>
    </location>
</feature>
<accession>A0A0D2AD09</accession>
<protein>
    <recommendedName>
        <fullName evidence="4">Fungal N-terminal domain-containing protein</fullName>
    </recommendedName>
</protein>
<evidence type="ECO:0000256" key="1">
    <source>
        <dbReference type="SAM" id="MobiDB-lite"/>
    </source>
</evidence>
<proteinExistence type="predicted"/>
<organism evidence="2 3">
    <name type="scientific">Verruconis gallopava</name>
    <dbReference type="NCBI Taxonomy" id="253628"/>
    <lineage>
        <taxon>Eukaryota</taxon>
        <taxon>Fungi</taxon>
        <taxon>Dikarya</taxon>
        <taxon>Ascomycota</taxon>
        <taxon>Pezizomycotina</taxon>
        <taxon>Dothideomycetes</taxon>
        <taxon>Pleosporomycetidae</taxon>
        <taxon>Venturiales</taxon>
        <taxon>Sympoventuriaceae</taxon>
        <taxon>Verruconis</taxon>
    </lineage>
</organism>
<evidence type="ECO:0000313" key="3">
    <source>
        <dbReference type="Proteomes" id="UP000053259"/>
    </source>
</evidence>
<dbReference type="RefSeq" id="XP_016214209.1">
    <property type="nucleotide sequence ID" value="XM_016358007.1"/>
</dbReference>
<feature type="region of interest" description="Disordered" evidence="1">
    <location>
        <begin position="585"/>
        <end position="668"/>
    </location>
</feature>
<dbReference type="HOGENOM" id="CLU_384125_0_0_1"/>
<dbReference type="Proteomes" id="UP000053259">
    <property type="component" value="Unassembled WGS sequence"/>
</dbReference>
<dbReference type="EMBL" id="KN847541">
    <property type="protein sequence ID" value="KIW04340.1"/>
    <property type="molecule type" value="Genomic_DNA"/>
</dbReference>
<dbReference type="InParanoid" id="A0A0D2AD09"/>
<feature type="compositionally biased region" description="Polar residues" evidence="1">
    <location>
        <begin position="435"/>
        <end position="458"/>
    </location>
</feature>
<dbReference type="VEuPathDB" id="FungiDB:PV09_04630"/>
<evidence type="ECO:0008006" key="4">
    <source>
        <dbReference type="Google" id="ProtNLM"/>
    </source>
</evidence>
<feature type="compositionally biased region" description="Polar residues" evidence="1">
    <location>
        <begin position="503"/>
        <end position="515"/>
    </location>
</feature>
<reference evidence="2 3" key="1">
    <citation type="submission" date="2015-01" db="EMBL/GenBank/DDBJ databases">
        <title>The Genome Sequence of Ochroconis gallopava CBS43764.</title>
        <authorList>
            <consortium name="The Broad Institute Genomics Platform"/>
            <person name="Cuomo C."/>
            <person name="de Hoog S."/>
            <person name="Gorbushina A."/>
            <person name="Stielow B."/>
            <person name="Teixiera M."/>
            <person name="Abouelleil A."/>
            <person name="Chapman S.B."/>
            <person name="Priest M."/>
            <person name="Young S.K."/>
            <person name="Wortman J."/>
            <person name="Nusbaum C."/>
            <person name="Birren B."/>
        </authorList>
    </citation>
    <scope>NUCLEOTIDE SEQUENCE [LARGE SCALE GENOMIC DNA]</scope>
    <source>
        <strain evidence="2 3">CBS 43764</strain>
    </source>
</reference>
<gene>
    <name evidence="2" type="ORF">PV09_04630</name>
</gene>
<dbReference type="AlphaFoldDB" id="A0A0D2AD09"/>